<dbReference type="SUPFAM" id="SSF48484">
    <property type="entry name" value="Lipoxigenase"/>
    <property type="match status" value="1"/>
</dbReference>
<dbReference type="Proteomes" id="UP000197138">
    <property type="component" value="Unassembled WGS sequence"/>
</dbReference>
<evidence type="ECO:0000256" key="12">
    <source>
        <dbReference type="ARBA" id="ARBA00023002"/>
    </source>
</evidence>
<evidence type="ECO:0000256" key="3">
    <source>
        <dbReference type="ARBA" id="ARBA00009419"/>
    </source>
</evidence>
<dbReference type="InterPro" id="IPR027433">
    <property type="entry name" value="Lipoxygenase_dom_3"/>
</dbReference>
<reference evidence="23" key="3">
    <citation type="journal article" date="2020" name="Plant Biotechnol. J.">
        <title>The pomegranate (Punica granatum L.) draft genome dissects genetic divergence between soft- and hard-seeded cultivars.</title>
        <authorList>
            <person name="Luo X."/>
            <person name="Li H."/>
            <person name="Wu Z."/>
            <person name="Yao W."/>
            <person name="Zhao P."/>
            <person name="Cao D."/>
            <person name="Yu H."/>
            <person name="Li K."/>
            <person name="Poudel K."/>
            <person name="Zhao D."/>
            <person name="Zhang F."/>
            <person name="Xia X."/>
            <person name="Chen L."/>
            <person name="Wang Q."/>
            <person name="Jing D."/>
            <person name="Cao S."/>
        </authorList>
    </citation>
    <scope>NUCLEOTIDE SEQUENCE [LARGE SCALE GENOMIC DNA]</scope>
</reference>
<keyword evidence="14" id="KW-0443">Lipid metabolism</keyword>
<evidence type="ECO:0000259" key="20">
    <source>
        <dbReference type="PROSITE" id="PS51393"/>
    </source>
</evidence>
<dbReference type="GO" id="GO:0046872">
    <property type="term" value="F:metal ion binding"/>
    <property type="evidence" value="ECO:0007669"/>
    <property type="project" value="UniProtKB-UniRule"/>
</dbReference>
<protein>
    <recommendedName>
        <fullName evidence="18">Lipoxygenase</fullName>
        <ecNumber evidence="18">1.13.11.-</ecNumber>
    </recommendedName>
</protein>
<dbReference type="GO" id="GO:0006633">
    <property type="term" value="P:fatty acid biosynthetic process"/>
    <property type="evidence" value="ECO:0007669"/>
    <property type="project" value="UniProtKB-KW"/>
</dbReference>
<feature type="domain" description="Lipoxygenase" evidence="20">
    <location>
        <begin position="214"/>
        <end position="906"/>
    </location>
</feature>
<evidence type="ECO:0000256" key="13">
    <source>
        <dbReference type="ARBA" id="ARBA00023004"/>
    </source>
</evidence>
<evidence type="ECO:0000313" key="24">
    <source>
        <dbReference type="RefSeq" id="XP_031399336.1"/>
    </source>
</evidence>
<dbReference type="Gene3D" id="4.10.372.10">
    <property type="entry name" value="Lipoxygenase-1, Domain 3"/>
    <property type="match status" value="1"/>
</dbReference>
<keyword evidence="7 17" id="KW-0479">Metal-binding</keyword>
<gene>
    <name evidence="24 25" type="primary">LOC116209785</name>
    <name evidence="21" type="ORF">CDL15_Pgr025417</name>
</gene>
<keyword evidence="10" id="KW-0809">Transit peptide</keyword>
<comment type="similarity">
    <text evidence="3 17">Belongs to the lipoxygenase family.</text>
</comment>
<dbReference type="GO" id="GO:0009507">
    <property type="term" value="C:chloroplast"/>
    <property type="evidence" value="ECO:0007669"/>
    <property type="project" value="UniProtKB-SubCell"/>
</dbReference>
<dbReference type="InterPro" id="IPR000907">
    <property type="entry name" value="LipOase"/>
</dbReference>
<dbReference type="PROSITE" id="PS00081">
    <property type="entry name" value="LIPOXYGENASE_2"/>
    <property type="match status" value="1"/>
</dbReference>
<evidence type="ECO:0000256" key="14">
    <source>
        <dbReference type="ARBA" id="ARBA00023098"/>
    </source>
</evidence>
<dbReference type="PROSITE" id="PS00711">
    <property type="entry name" value="LIPOXYGENASE_1"/>
    <property type="match status" value="1"/>
</dbReference>
<dbReference type="InterPro" id="IPR001024">
    <property type="entry name" value="PLAT/LH2_dom"/>
</dbReference>
<dbReference type="InterPro" id="IPR001246">
    <property type="entry name" value="LipOase_plant"/>
</dbReference>
<evidence type="ECO:0000256" key="10">
    <source>
        <dbReference type="ARBA" id="ARBA00022946"/>
    </source>
</evidence>
<dbReference type="InterPro" id="IPR036392">
    <property type="entry name" value="PLAT/LH2_dom_sf"/>
</dbReference>
<dbReference type="SUPFAM" id="SSF49723">
    <property type="entry name" value="Lipase/lipooxygenase domain (PLAT/LH2 domain)"/>
    <property type="match status" value="1"/>
</dbReference>
<dbReference type="SMART" id="SM00308">
    <property type="entry name" value="LH2"/>
    <property type="match status" value="1"/>
</dbReference>
<reference evidence="22" key="1">
    <citation type="journal article" date="2017" name="Plant J.">
        <title>The pomegranate (Punica granatum L.) genome and the genomics of punicalagin biosynthesis.</title>
        <authorList>
            <person name="Qin G."/>
            <person name="Xu C."/>
            <person name="Ming R."/>
            <person name="Tang H."/>
            <person name="Guyot R."/>
            <person name="Kramer E.M."/>
            <person name="Hu Y."/>
            <person name="Yi X."/>
            <person name="Qi Y."/>
            <person name="Xu X."/>
            <person name="Gao Z."/>
            <person name="Pan H."/>
            <person name="Jian J."/>
            <person name="Tian Y."/>
            <person name="Yue Z."/>
            <person name="Xu Y."/>
        </authorList>
    </citation>
    <scope>NUCLEOTIDE SEQUENCE [LARGE SCALE GENOMIC DNA]</scope>
    <source>
        <strain evidence="22">cv. Dabenzi</strain>
    </source>
</reference>
<comment type="pathway">
    <text evidence="18">Lipid metabolism; oxylipin biosynthesis.</text>
</comment>
<dbReference type="PANTHER" id="PTHR11771">
    <property type="entry name" value="LIPOXYGENASE"/>
    <property type="match status" value="1"/>
</dbReference>
<dbReference type="Pfam" id="PF00305">
    <property type="entry name" value="Lipoxygenase"/>
    <property type="match status" value="1"/>
</dbReference>
<comment type="cofactor">
    <cofactor evidence="1 17">
        <name>Fe cation</name>
        <dbReference type="ChEBI" id="CHEBI:24875"/>
    </cofactor>
</comment>
<dbReference type="FunFam" id="1.20.245.10:FF:000002">
    <property type="entry name" value="Lipoxygenase"/>
    <property type="match status" value="1"/>
</dbReference>
<dbReference type="Proteomes" id="UP000515151">
    <property type="component" value="Chromosome 6"/>
</dbReference>
<evidence type="ECO:0000313" key="25">
    <source>
        <dbReference type="RefSeq" id="XP_031399337.1"/>
    </source>
</evidence>
<dbReference type="UniPathway" id="UPA00382"/>
<dbReference type="Gene3D" id="1.20.245.10">
    <property type="entry name" value="Lipoxygenase-1, Domain 5"/>
    <property type="match status" value="1"/>
</dbReference>
<comment type="subcellular location">
    <subcellularLocation>
        <location evidence="2">Plastid</location>
        <location evidence="2">Chloroplast</location>
    </subcellularLocation>
</comment>
<dbReference type="InterPro" id="IPR020834">
    <property type="entry name" value="LipOase_CS"/>
</dbReference>
<reference evidence="24 25" key="4">
    <citation type="submission" date="2025-04" db="UniProtKB">
        <authorList>
            <consortium name="RefSeq"/>
        </authorList>
    </citation>
    <scope>IDENTIFICATION</scope>
    <source>
        <tissue evidence="24 25">Leaf</tissue>
    </source>
</reference>
<evidence type="ECO:0000256" key="18">
    <source>
        <dbReference type="RuleBase" id="RU003975"/>
    </source>
</evidence>
<keyword evidence="8 18" id="KW-0925">Oxylipin biosynthesis</keyword>
<organism evidence="21 22">
    <name type="scientific">Punica granatum</name>
    <name type="common">Pomegranate</name>
    <dbReference type="NCBI Taxonomy" id="22663"/>
    <lineage>
        <taxon>Eukaryota</taxon>
        <taxon>Viridiplantae</taxon>
        <taxon>Streptophyta</taxon>
        <taxon>Embryophyta</taxon>
        <taxon>Tracheophyta</taxon>
        <taxon>Spermatophyta</taxon>
        <taxon>Magnoliopsida</taxon>
        <taxon>eudicotyledons</taxon>
        <taxon>Gunneridae</taxon>
        <taxon>Pentapetalae</taxon>
        <taxon>rosids</taxon>
        <taxon>malvids</taxon>
        <taxon>Myrtales</taxon>
        <taxon>Lythraceae</taxon>
        <taxon>Punica</taxon>
    </lineage>
</organism>
<evidence type="ECO:0000259" key="19">
    <source>
        <dbReference type="PROSITE" id="PS50095"/>
    </source>
</evidence>
<dbReference type="PROSITE" id="PS50095">
    <property type="entry name" value="PLAT"/>
    <property type="match status" value="1"/>
</dbReference>
<dbReference type="Gene3D" id="4.10.375.10">
    <property type="entry name" value="Lipoxygenase-1, Domain 2"/>
    <property type="match status" value="1"/>
</dbReference>
<keyword evidence="11 17" id="KW-0223">Dioxygenase</keyword>
<keyword evidence="9" id="KW-0276">Fatty acid metabolism</keyword>
<dbReference type="FunFam" id="3.10.450.60:FF:000005">
    <property type="entry name" value="Lipoxygenase"/>
    <property type="match status" value="1"/>
</dbReference>
<comment type="caution">
    <text evidence="16">Lacks conserved residue(s) required for the propagation of feature annotation.</text>
</comment>
<dbReference type="FunFam" id="4.10.375.10:FF:000001">
    <property type="entry name" value="Lipoxygenase"/>
    <property type="match status" value="1"/>
</dbReference>
<evidence type="ECO:0000256" key="15">
    <source>
        <dbReference type="ARBA" id="ARBA00023160"/>
    </source>
</evidence>
<keyword evidence="5" id="KW-0150">Chloroplast</keyword>
<dbReference type="PRINTS" id="PR00468">
    <property type="entry name" value="PLTLPOXGNASE"/>
</dbReference>
<evidence type="ECO:0000256" key="8">
    <source>
        <dbReference type="ARBA" id="ARBA00022767"/>
    </source>
</evidence>
<dbReference type="GO" id="GO:0016165">
    <property type="term" value="F:linoleate 13S-lipoxygenase activity"/>
    <property type="evidence" value="ECO:0007669"/>
    <property type="project" value="UniProtKB-ARBA"/>
</dbReference>
<evidence type="ECO:0000313" key="22">
    <source>
        <dbReference type="Proteomes" id="UP000197138"/>
    </source>
</evidence>
<dbReference type="AlphaFoldDB" id="A0A218WA51"/>
<evidence type="ECO:0000256" key="2">
    <source>
        <dbReference type="ARBA" id="ARBA00004229"/>
    </source>
</evidence>
<feature type="domain" description="PLAT" evidence="19">
    <location>
        <begin position="91"/>
        <end position="211"/>
    </location>
</feature>
<evidence type="ECO:0000256" key="5">
    <source>
        <dbReference type="ARBA" id="ARBA00022528"/>
    </source>
</evidence>
<evidence type="ECO:0000256" key="11">
    <source>
        <dbReference type="ARBA" id="ARBA00022964"/>
    </source>
</evidence>
<dbReference type="InterPro" id="IPR042057">
    <property type="entry name" value="Lipoxy_PLAT/LH2"/>
</dbReference>
<sequence length="906" mass="102078">MMLRPQVHSSHTPCQTLAPAILTKQFIHGLNGRLVLPHHQKSLRTARNSRKAARLGYVPGNIRAIVTAGETATMTSTVKAVVTVTPPTGGALYEFGINRGLDDITDLMGKTLLLELVSSELDPTTGLEKPTIKGYAHKTEQKDNEVKYECEFKVGDDFGEVGAVLVENEHHKEMFLQDIVVDGLPGGPVTISCSSWVCSKFDDPKKRVFFINKLYLPSDTPDGLKRLREEELKVLRGNGQGERKTYERIYDYDVYNDVGDPDSSSDKKRPVLGGKKFPYPRRCRTGRPLCKTDPESESRSSTIYVPRDEAFSEVKNLSFSAKTVYSVLHALVPSLESAIIDTDVPFPYFTAIDELFNEGVTLPHLPTKGFSDLLPRLVKAIEDTTESVLRFETPETMLRDSFFWFRDEEFSRQTLAGINPYTLQLVTEWPMKSKLDPSVYGPAESAITSEIIEREIKGFLTVDEAIKQKKLFVLDYHDLLLPYVSKVRQLKGTTLYGSRTLFFLTPDGTLRPVAIELTRPLMDGKPQWREVFTPTSHATGCWLWRLAKAHVLAHDSGVHQLVSHWLRTHCCTEPYIIAANRQLSAMHPIYKLLHPHFRYTMEINALARGYLINADGVIESCFSPGKYSIELSSVAYDQLWQFDLQALPNDLINRGLAVEDPSAPHGLKLAIEDYPFANDGLLIWDSLKEWVTDYVNHYYKDSSLVQSDQELQAWWAEVRNVGHGDKRDAAGWPELKTTDDLIQIITTIVWVTSGHHAAVNFGQYHYAGYFPNRPTIARTKIPLEESTEPELKEFMDKPEASLLKCFPSQMQATKVMAVLDVLSNHSSDEEYLGENAEPAWKEDPIINAAFERFNGRLKEIEGTIDARNQDMKLKNRNGAGVLPYELLKPFSKSGVTGQGVPYSISI</sequence>
<proteinExistence type="inferred from homology"/>
<name>A0A218WA51_PUNGR</name>
<dbReference type="Pfam" id="PF01477">
    <property type="entry name" value="PLAT"/>
    <property type="match status" value="1"/>
</dbReference>
<evidence type="ECO:0000313" key="21">
    <source>
        <dbReference type="EMBL" id="OWM69230.1"/>
    </source>
</evidence>
<evidence type="ECO:0000256" key="7">
    <source>
        <dbReference type="ARBA" id="ARBA00022723"/>
    </source>
</evidence>
<evidence type="ECO:0000256" key="6">
    <source>
        <dbReference type="ARBA" id="ARBA00022640"/>
    </source>
</evidence>
<dbReference type="Gene3D" id="2.60.60.20">
    <property type="entry name" value="PLAT/LH2 domain"/>
    <property type="match status" value="1"/>
</dbReference>
<dbReference type="PRINTS" id="PR00087">
    <property type="entry name" value="LIPOXYGENASE"/>
</dbReference>
<dbReference type="RefSeq" id="XP_031399337.1">
    <property type="nucleotide sequence ID" value="XM_031543477.1"/>
</dbReference>
<evidence type="ECO:0000313" key="23">
    <source>
        <dbReference type="Proteomes" id="UP000515151"/>
    </source>
</evidence>
<evidence type="ECO:0000256" key="16">
    <source>
        <dbReference type="PROSITE-ProRule" id="PRU00152"/>
    </source>
</evidence>
<accession>A0A218WA51</accession>
<dbReference type="CDD" id="cd01751">
    <property type="entry name" value="PLAT_LH2"/>
    <property type="match status" value="1"/>
</dbReference>
<dbReference type="RefSeq" id="XP_031399336.1">
    <property type="nucleotide sequence ID" value="XM_031543476.1"/>
</dbReference>
<dbReference type="InterPro" id="IPR036226">
    <property type="entry name" value="LipOase_C_sf"/>
</dbReference>
<dbReference type="InterPro" id="IPR020833">
    <property type="entry name" value="LipOase_Fe_BS"/>
</dbReference>
<dbReference type="OrthoDB" id="407298at2759"/>
<keyword evidence="23" id="KW-1185">Reference proteome</keyword>
<dbReference type="GO" id="GO:0034440">
    <property type="term" value="P:lipid oxidation"/>
    <property type="evidence" value="ECO:0007669"/>
    <property type="project" value="InterPro"/>
</dbReference>
<keyword evidence="13 17" id="KW-0408">Iron</keyword>
<dbReference type="GO" id="GO:0031408">
    <property type="term" value="P:oxylipin biosynthetic process"/>
    <property type="evidence" value="ECO:0007669"/>
    <property type="project" value="UniProtKB-UniRule"/>
</dbReference>
<evidence type="ECO:0000256" key="17">
    <source>
        <dbReference type="RuleBase" id="RU003974"/>
    </source>
</evidence>
<keyword evidence="6" id="KW-0934">Plastid</keyword>
<dbReference type="EC" id="1.13.11.-" evidence="18"/>
<dbReference type="Gene3D" id="3.10.450.60">
    <property type="match status" value="1"/>
</dbReference>
<dbReference type="PROSITE" id="PS51393">
    <property type="entry name" value="LIPOXYGENASE_3"/>
    <property type="match status" value="1"/>
</dbReference>
<reference evidence="21" key="2">
    <citation type="submission" date="2017-06" db="EMBL/GenBank/DDBJ databases">
        <title>The pomegranate genome and the genomics of punicalagin biosynthesis.</title>
        <authorList>
            <person name="Xu C."/>
        </authorList>
    </citation>
    <scope>NUCLEOTIDE SEQUENCE [LARGE SCALE GENOMIC DNA]</scope>
    <source>
        <tissue evidence="21">Fresh leaf</tissue>
    </source>
</reference>
<evidence type="ECO:0000256" key="1">
    <source>
        <dbReference type="ARBA" id="ARBA00001962"/>
    </source>
</evidence>
<keyword evidence="4 18" id="KW-0444">Lipid biosynthesis</keyword>
<dbReference type="GeneID" id="116209785"/>
<keyword evidence="15 18" id="KW-0275">Fatty acid biosynthesis</keyword>
<dbReference type="InterPro" id="IPR013819">
    <property type="entry name" value="LipOase_C"/>
</dbReference>
<evidence type="ECO:0000256" key="4">
    <source>
        <dbReference type="ARBA" id="ARBA00022516"/>
    </source>
</evidence>
<comment type="function">
    <text evidence="18">Plant lipoxygenase may be involved in a number of diverse aspects of plant physiology including growth and development, pest resistance, and senescence or responses to wounding.</text>
</comment>
<dbReference type="EMBL" id="MTKT01004939">
    <property type="protein sequence ID" value="OWM69230.1"/>
    <property type="molecule type" value="Genomic_DNA"/>
</dbReference>
<keyword evidence="12 17" id="KW-0560">Oxidoreductase</keyword>
<evidence type="ECO:0000256" key="9">
    <source>
        <dbReference type="ARBA" id="ARBA00022832"/>
    </source>
</evidence>